<dbReference type="InterPro" id="IPR011990">
    <property type="entry name" value="TPR-like_helical_dom_sf"/>
</dbReference>
<dbReference type="FunFam" id="3.30.2280.10:FF:000002">
    <property type="entry name" value="Clustered mitochondria protein homolog"/>
    <property type="match status" value="1"/>
</dbReference>
<feature type="region of interest" description="Disordered" evidence="4">
    <location>
        <begin position="449"/>
        <end position="495"/>
    </location>
</feature>
<feature type="region of interest" description="Disordered" evidence="4">
    <location>
        <begin position="1"/>
        <end position="62"/>
    </location>
</feature>
<feature type="repeat" description="TPR" evidence="3">
    <location>
        <begin position="1140"/>
        <end position="1173"/>
    </location>
</feature>
<evidence type="ECO:0000256" key="4">
    <source>
        <dbReference type="SAM" id="MobiDB-lite"/>
    </source>
</evidence>
<evidence type="ECO:0000259" key="5">
    <source>
        <dbReference type="PROSITE" id="PS51823"/>
    </source>
</evidence>
<dbReference type="InterPro" id="IPR028275">
    <property type="entry name" value="CLU_N"/>
</dbReference>
<accession>A0A5J5QHP0</accession>
<feature type="region of interest" description="Disordered" evidence="4">
    <location>
        <begin position="892"/>
        <end position="923"/>
    </location>
</feature>
<feature type="compositionally biased region" description="Basic residues" evidence="4">
    <location>
        <begin position="1"/>
        <end position="14"/>
    </location>
</feature>
<dbReference type="InterPro" id="IPR033646">
    <property type="entry name" value="CLU-central"/>
</dbReference>
<evidence type="ECO:0000256" key="1">
    <source>
        <dbReference type="ARBA" id="ARBA00022490"/>
    </source>
</evidence>
<keyword evidence="2" id="KW-0694">RNA-binding</keyword>
<keyword evidence="1 2" id="KW-0963">Cytoplasm</keyword>
<feature type="compositionally biased region" description="Polar residues" evidence="4">
    <location>
        <begin position="35"/>
        <end position="56"/>
    </location>
</feature>
<dbReference type="SMART" id="SM00028">
    <property type="entry name" value="TPR"/>
    <property type="match status" value="3"/>
</dbReference>
<evidence type="ECO:0000256" key="2">
    <source>
        <dbReference type="HAMAP-Rule" id="MF_03013"/>
    </source>
</evidence>
<dbReference type="HAMAP" id="MF_03013">
    <property type="entry name" value="CLU"/>
    <property type="match status" value="1"/>
</dbReference>
<feature type="region of interest" description="Disordered" evidence="4">
    <location>
        <begin position="669"/>
        <end position="733"/>
    </location>
</feature>
<dbReference type="OrthoDB" id="1414216at2759"/>
<dbReference type="Pfam" id="PF12807">
    <property type="entry name" value="eIF3_p135"/>
    <property type="match status" value="1"/>
</dbReference>
<keyword evidence="3" id="KW-0802">TPR repeat</keyword>
<dbReference type="InterPro" id="IPR019734">
    <property type="entry name" value="TPR_rpt"/>
</dbReference>
<dbReference type="PANTHER" id="PTHR12601:SF6">
    <property type="entry name" value="CLUSTERED MITOCHONDRIA PROTEIN HOMOLOG"/>
    <property type="match status" value="1"/>
</dbReference>
<evidence type="ECO:0000256" key="3">
    <source>
        <dbReference type="PROSITE-ProRule" id="PRU00339"/>
    </source>
</evidence>
<dbReference type="Gene3D" id="1.25.40.10">
    <property type="entry name" value="Tetratricopeptide repeat domain"/>
    <property type="match status" value="1"/>
</dbReference>
<protein>
    <recommendedName>
        <fullName evidence="2">Clustered mitochondria protein homolog</fullName>
    </recommendedName>
</protein>
<name>A0A5J5QHP0_GOSBA</name>
<dbReference type="Pfam" id="PF05303">
    <property type="entry name" value="GSKIP_dom"/>
    <property type="match status" value="1"/>
</dbReference>
<comment type="function">
    <text evidence="2">mRNA-binding protein involved in proper cytoplasmic distribution of mitochondria.</text>
</comment>
<dbReference type="Gene3D" id="3.30.2280.10">
    <property type="entry name" value="Hypothetical protein (hspc210)"/>
    <property type="match status" value="1"/>
</dbReference>
<evidence type="ECO:0000313" key="6">
    <source>
        <dbReference type="EMBL" id="KAB2017709.1"/>
    </source>
</evidence>
<feature type="compositionally biased region" description="Basic and acidic residues" evidence="4">
    <location>
        <begin position="1382"/>
        <end position="1395"/>
    </location>
</feature>
<dbReference type="InterPro" id="IPR025697">
    <property type="entry name" value="CLU_dom"/>
</dbReference>
<dbReference type="GO" id="GO:0007005">
    <property type="term" value="P:mitochondrion organization"/>
    <property type="evidence" value="ECO:0007669"/>
    <property type="project" value="UniProtKB-UniRule"/>
</dbReference>
<dbReference type="InterPro" id="IPR023231">
    <property type="entry name" value="GSKIP_dom_sf"/>
</dbReference>
<feature type="compositionally biased region" description="Basic residues" evidence="4">
    <location>
        <begin position="911"/>
        <end position="923"/>
    </location>
</feature>
<dbReference type="GO" id="GO:0003723">
    <property type="term" value="F:RNA binding"/>
    <property type="evidence" value="ECO:0007669"/>
    <property type="project" value="UniProtKB-KW"/>
</dbReference>
<feature type="compositionally biased region" description="Polar residues" evidence="4">
    <location>
        <begin position="15"/>
        <end position="26"/>
    </location>
</feature>
<proteinExistence type="inferred from homology"/>
<comment type="subcellular location">
    <subcellularLocation>
        <location evidence="2">Cytoplasm</location>
    </subcellularLocation>
</comment>
<dbReference type="PROSITE" id="PS50005">
    <property type="entry name" value="TPR"/>
    <property type="match status" value="1"/>
</dbReference>
<dbReference type="SUPFAM" id="SSF48452">
    <property type="entry name" value="TPR-like"/>
    <property type="match status" value="1"/>
</dbReference>
<dbReference type="InterPro" id="IPR007967">
    <property type="entry name" value="GSKIP_dom"/>
</dbReference>
<dbReference type="SUPFAM" id="SSF103107">
    <property type="entry name" value="Hypothetical protein c14orf129, hspc210"/>
    <property type="match status" value="1"/>
</dbReference>
<sequence length="1421" mass="155295">MAGKSNKGRSRRGSHNSTTCSEQAVSSDAPLKDNVTASKPPNVDSNEALNSSSQPKQGDLHLYPVPVKTQSGERLELQLNPGDSVMDIRQFLLDAPETCYFTCYDLLLHIKDGSTHHLEDYNEISEVADITLGGCSLEMVAALYDDRSIRAHVHRTRDLLSLSTLHASLSTSLALQYENAQSKAPNSGDAAKTDVPELDGLGFMEDVTGSLGKLLCTPSKEIKCVESIVFSSFNPPPSYRRLVGDLIYLDIETLEGNKYCVTGTTKMFYVNSSTGNVLDPKPSKAGYEATTLVGLLQKISSKFRKAFHEIMERKATAHPFENVQSLLPPNSWLELYPVPDHKRDAARAEDALTPSYGSELIGMQRDWNEELQSCREFPHTTPQERILRDRALYKVTSDFVDAAISGAVGVINRCIPPINPTDPECFHMYVHNNIFFSFAVDSDMEQLSKKRAVETNSSTESGNEAASSEMLPGGRMDSNEERCGRSSIGESDSITELAQGSVETPLAESEQATYASANNDLKGTKAYQEADVPGLHNLAMAIIDYRGHRVVAQSVLPGILQGDKSDSLLYGSVDNGKKICWNEDFHSKVLEAAKRLHLKEHTVLDASGNVFKLAAPVECKGIVGSDDRHYLLDLMRATPRDANFIGPGSRFCILRPELITAFVQAQAPESSKSVPKSGGEVNVATGSSKSEGEVNVATDSSKAAVVETPVETESHEAATSGDNQGITNEDKNKADTECASASVKSCETNEEILFNPNVFTEFKLAGSQEEIVEDEENVKKASSYLVDVVLPKFIQDLCMLEVSPMDGQTLTEALHAHGINIRYIGNVANGTKHLPHLWDLCSNEIVVRSAKHILKDVLRDTEDHDLGPAISHFLSCFFGSCQSVAAKLTSSSQSKNHKKEQASHHSSGKTSKGHARWKGKTSARKNISSYMNVSSESLWSEIQKFAKLKYQFELPEDARLRVKKISVLRNMCQKVGITIAARKYDFNTAMPFHTSDILNLQPVVKHSVPVCSEAKDLVEMGKVQLVEGMLTEAYTMFSEAFSILQQVTGPMHREVANCCRYLAMVLYHAGDMAGAIMQQHKELIINERCLGLDHPDTAHSYGNMALFYHGLNQTELALRHMSRALLLLSLSSGPDHPDVAATFINVAMMYQDIGKMNTALRYLQEALKKNERLLGEEHIQTAVCYHALAIAFNCMGAFKLSHQHEKKTYDILVKQLGEEDTRTRDSQNWMKTFKMRELQLNAQKQKGQALNAASAQKAIDILKTHPDLMQAFQAAAAAGGSGSSSASFNKSLNAAMIGETLPRGRGFDERAARAAAEVRKKAAARGLVTRSHGIPVQAVPPLTQLLNMINMGATPEAGDGGEASGEKREEANGHHNPNGAVDSKKDESTTSKEGEAAPVGLGKGLASLDAKKQKTKLKATS</sequence>
<dbReference type="Pfam" id="PF15044">
    <property type="entry name" value="CLU_N"/>
    <property type="match status" value="1"/>
</dbReference>
<dbReference type="Pfam" id="PF13236">
    <property type="entry name" value="CLU"/>
    <property type="match status" value="2"/>
</dbReference>
<feature type="region of interest" description="Disordered" evidence="4">
    <location>
        <begin position="1352"/>
        <end position="1421"/>
    </location>
</feature>
<keyword evidence="7" id="KW-1185">Reference proteome</keyword>
<dbReference type="EMBL" id="CM018222">
    <property type="protein sequence ID" value="KAB2017709.1"/>
    <property type="molecule type" value="Genomic_DNA"/>
</dbReference>
<comment type="similarity">
    <text evidence="2">Belongs to the CLU family.</text>
</comment>
<dbReference type="PANTHER" id="PTHR12601">
    <property type="entry name" value="EUKARYOTIC TRANSLATION INITIATION FACTOR 3 SUBUNIT EIF-3"/>
    <property type="match status" value="1"/>
</dbReference>
<dbReference type="Proteomes" id="UP000327439">
    <property type="component" value="Chromosome D08"/>
</dbReference>
<feature type="domain" description="Clu" evidence="5">
    <location>
        <begin position="339"/>
        <end position="645"/>
    </location>
</feature>
<dbReference type="FunFam" id="1.25.40.10:FF:000230">
    <property type="entry name" value="Clustered mitochondria protein homolog"/>
    <property type="match status" value="1"/>
</dbReference>
<reference evidence="7" key="1">
    <citation type="journal article" date="2020" name="Nat. Genet.">
        <title>Genomic diversifications of five Gossypium allopolyploid species and their impact on cotton improvement.</title>
        <authorList>
            <person name="Chen Z.J."/>
            <person name="Sreedasyam A."/>
            <person name="Ando A."/>
            <person name="Song Q."/>
            <person name="De Santiago L.M."/>
            <person name="Hulse-Kemp A.M."/>
            <person name="Ding M."/>
            <person name="Ye W."/>
            <person name="Kirkbride R.C."/>
            <person name="Jenkins J."/>
            <person name="Plott C."/>
            <person name="Lovell J."/>
            <person name="Lin Y.M."/>
            <person name="Vaughn R."/>
            <person name="Liu B."/>
            <person name="Simpson S."/>
            <person name="Scheffler B.E."/>
            <person name="Wen L."/>
            <person name="Saski C.A."/>
            <person name="Grover C.E."/>
            <person name="Hu G."/>
            <person name="Conover J.L."/>
            <person name="Carlson J.W."/>
            <person name="Shu S."/>
            <person name="Boston L.B."/>
            <person name="Williams M."/>
            <person name="Peterson D.G."/>
            <person name="McGee K."/>
            <person name="Jones D.C."/>
            <person name="Wendel J.F."/>
            <person name="Stelly D.M."/>
            <person name="Grimwood J."/>
            <person name="Schmutz J."/>
        </authorList>
    </citation>
    <scope>NUCLEOTIDE SEQUENCE [LARGE SCALE GENOMIC DNA]</scope>
    <source>
        <strain evidence="7">cv. 3-79</strain>
    </source>
</reference>
<dbReference type="Pfam" id="PF13424">
    <property type="entry name" value="TPR_12"/>
    <property type="match status" value="2"/>
</dbReference>
<organism evidence="6 7">
    <name type="scientific">Gossypium barbadense</name>
    <name type="common">Sea Island cotton</name>
    <name type="synonym">Hibiscus barbadensis</name>
    <dbReference type="NCBI Taxonomy" id="3634"/>
    <lineage>
        <taxon>Eukaryota</taxon>
        <taxon>Viridiplantae</taxon>
        <taxon>Streptophyta</taxon>
        <taxon>Embryophyta</taxon>
        <taxon>Tracheophyta</taxon>
        <taxon>Spermatophyta</taxon>
        <taxon>Magnoliopsida</taxon>
        <taxon>eudicotyledons</taxon>
        <taxon>Gunneridae</taxon>
        <taxon>Pentapetalae</taxon>
        <taxon>rosids</taxon>
        <taxon>malvids</taxon>
        <taxon>Malvales</taxon>
        <taxon>Malvaceae</taxon>
        <taxon>Malvoideae</taxon>
        <taxon>Gossypium</taxon>
    </lineage>
</organism>
<dbReference type="PROSITE" id="PS51823">
    <property type="entry name" value="CLU"/>
    <property type="match status" value="1"/>
</dbReference>
<feature type="compositionally biased region" description="Basic and acidic residues" evidence="4">
    <location>
        <begin position="1364"/>
        <end position="1373"/>
    </location>
</feature>
<evidence type="ECO:0000313" key="7">
    <source>
        <dbReference type="Proteomes" id="UP000327439"/>
    </source>
</evidence>
<dbReference type="GO" id="GO:0005737">
    <property type="term" value="C:cytoplasm"/>
    <property type="evidence" value="ECO:0007669"/>
    <property type="project" value="UniProtKB-SubCell"/>
</dbReference>
<dbReference type="InterPro" id="IPR027523">
    <property type="entry name" value="CLU_prot"/>
</dbReference>
<gene>
    <name evidence="6" type="ORF">ES319_D08G181400v1</name>
</gene>
<feature type="compositionally biased region" description="Polar residues" evidence="4">
    <location>
        <begin position="454"/>
        <end position="466"/>
    </location>
</feature>
<dbReference type="CDD" id="cd15466">
    <property type="entry name" value="CLU-central"/>
    <property type="match status" value="1"/>
</dbReference>